<organism evidence="8">
    <name type="scientific">Acidobacterium capsulatum</name>
    <dbReference type="NCBI Taxonomy" id="33075"/>
    <lineage>
        <taxon>Bacteria</taxon>
        <taxon>Pseudomonadati</taxon>
        <taxon>Acidobacteriota</taxon>
        <taxon>Terriglobia</taxon>
        <taxon>Terriglobales</taxon>
        <taxon>Acidobacteriaceae</taxon>
        <taxon>Acidobacterium</taxon>
    </lineage>
</organism>
<protein>
    <submittedName>
        <fullName evidence="8">Type II toxin-antitoxin system HicA family toxin</fullName>
    </submittedName>
</protein>
<comment type="caution">
    <text evidence="8">The sequence shown here is derived from an EMBL/GenBank/DDBJ whole genome shotgun (WGS) entry which is preliminary data.</text>
</comment>
<reference evidence="8" key="1">
    <citation type="journal article" date="2020" name="mSystems">
        <title>Genome- and Community-Level Interaction Insights into Carbon Utilization and Element Cycling Functions of Hydrothermarchaeota in Hydrothermal Sediment.</title>
        <authorList>
            <person name="Zhou Z."/>
            <person name="Liu Y."/>
            <person name="Xu W."/>
            <person name="Pan J."/>
            <person name="Luo Z.H."/>
            <person name="Li M."/>
        </authorList>
    </citation>
    <scope>NUCLEOTIDE SEQUENCE [LARGE SCALE GENOMIC DNA]</scope>
    <source>
        <strain evidence="8">SpSt-855</strain>
    </source>
</reference>
<dbReference type="AlphaFoldDB" id="A0A7V4XR23"/>
<keyword evidence="3" id="KW-0540">Nuclease</keyword>
<evidence type="ECO:0000256" key="4">
    <source>
        <dbReference type="ARBA" id="ARBA00022759"/>
    </source>
</evidence>
<proteinExistence type="inferred from homology"/>
<evidence type="ECO:0000313" key="8">
    <source>
        <dbReference type="EMBL" id="HGY93441.1"/>
    </source>
</evidence>
<keyword evidence="5" id="KW-0378">Hydrolase</keyword>
<dbReference type="Gene3D" id="3.30.920.30">
    <property type="entry name" value="Hypothetical protein"/>
    <property type="match status" value="1"/>
</dbReference>
<dbReference type="Pfam" id="PF07927">
    <property type="entry name" value="HicA_toxin"/>
    <property type="match status" value="1"/>
</dbReference>
<evidence type="ECO:0000256" key="1">
    <source>
        <dbReference type="ARBA" id="ARBA00006620"/>
    </source>
</evidence>
<evidence type="ECO:0000256" key="7">
    <source>
        <dbReference type="ARBA" id="ARBA00023016"/>
    </source>
</evidence>
<keyword evidence="2" id="KW-1277">Toxin-antitoxin system</keyword>
<dbReference type="GO" id="GO:0003729">
    <property type="term" value="F:mRNA binding"/>
    <property type="evidence" value="ECO:0007669"/>
    <property type="project" value="InterPro"/>
</dbReference>
<dbReference type="GO" id="GO:0004519">
    <property type="term" value="F:endonuclease activity"/>
    <property type="evidence" value="ECO:0007669"/>
    <property type="project" value="UniProtKB-KW"/>
</dbReference>
<dbReference type="GO" id="GO:0016787">
    <property type="term" value="F:hydrolase activity"/>
    <property type="evidence" value="ECO:0007669"/>
    <property type="project" value="UniProtKB-KW"/>
</dbReference>
<name>A0A7V4XR23_9BACT</name>
<dbReference type="InterPro" id="IPR012933">
    <property type="entry name" value="HicA_mRNA_interferase"/>
</dbReference>
<keyword evidence="6" id="KW-0694">RNA-binding</keyword>
<evidence type="ECO:0000256" key="2">
    <source>
        <dbReference type="ARBA" id="ARBA00022649"/>
    </source>
</evidence>
<evidence type="ECO:0000256" key="6">
    <source>
        <dbReference type="ARBA" id="ARBA00022884"/>
    </source>
</evidence>
<dbReference type="InterPro" id="IPR038570">
    <property type="entry name" value="HicA_sf"/>
</dbReference>
<dbReference type="EMBL" id="DTKL01000015">
    <property type="protein sequence ID" value="HGY93441.1"/>
    <property type="molecule type" value="Genomic_DNA"/>
</dbReference>
<gene>
    <name evidence="8" type="ORF">ENW50_01950</name>
</gene>
<comment type="similarity">
    <text evidence="1">Belongs to the HicA mRNA interferase family.</text>
</comment>
<dbReference type="SUPFAM" id="SSF54786">
    <property type="entry name" value="YcfA/nrd intein domain"/>
    <property type="match status" value="1"/>
</dbReference>
<accession>A0A7V4XR23</accession>
<evidence type="ECO:0000256" key="3">
    <source>
        <dbReference type="ARBA" id="ARBA00022722"/>
    </source>
</evidence>
<sequence>MGKLTNISGKEAVKAFGRAVWTVAGQVGSHCVMTKPGERANLSIPQHKELSVGTLRALIRAAGLSVDEFLSQL</sequence>
<evidence type="ECO:0000256" key="5">
    <source>
        <dbReference type="ARBA" id="ARBA00022801"/>
    </source>
</evidence>
<keyword evidence="4" id="KW-0255">Endonuclease</keyword>
<keyword evidence="7" id="KW-0346">Stress response</keyword>